<keyword evidence="2" id="KW-0456">Lyase</keyword>
<dbReference type="InterPro" id="IPR029062">
    <property type="entry name" value="Class_I_gatase-like"/>
</dbReference>
<evidence type="ECO:0000313" key="5">
    <source>
        <dbReference type="EMBL" id="AGB15215.1"/>
    </source>
</evidence>
<sequence length="236" mass="25347">MLLRDVVTRVTAILFVVSEHGYWAEECVDPLTTLSDAGVEITVATPTGEPPVVDDMSLDPDEVGEETAEHVRTVIDSDERLADPIALADAVADDYDAVFFPGGHGVEWDVTQDHHARELLSETVAGEDGKALVVCHAVGLLAFTRDADGDFLAADRTVTGFPNAWEEGIVDDRDLLPDGRKLPYWVEDEVRAVGANWDAELDADTSVQVDGDLVTGRGPESSHAAARTLLDELGVA</sequence>
<dbReference type="HOGENOM" id="CLU_070319_2_0_2"/>
<dbReference type="AlphaFoldDB" id="L0I6P4"/>
<dbReference type="GO" id="GO:0008233">
    <property type="term" value="F:peptidase activity"/>
    <property type="evidence" value="ECO:0007669"/>
    <property type="project" value="UniProtKB-KW"/>
</dbReference>
<dbReference type="InterPro" id="IPR050325">
    <property type="entry name" value="Prot/Nucl_acid_deglycase"/>
</dbReference>
<name>L0I6P4_HALRX</name>
<keyword evidence="6" id="KW-1185">Reference proteome</keyword>
<protein>
    <submittedName>
        <fullName evidence="5">Putative intracellular protease/amidase</fullName>
    </submittedName>
</protein>
<evidence type="ECO:0000256" key="2">
    <source>
        <dbReference type="ARBA" id="ARBA00023239"/>
    </source>
</evidence>
<dbReference type="PANTHER" id="PTHR48094:SF11">
    <property type="entry name" value="GLUTATHIONE-INDEPENDENT GLYOXALASE HSP31-RELATED"/>
    <property type="match status" value="1"/>
</dbReference>
<reference evidence="5" key="1">
    <citation type="submission" date="2011-09" db="EMBL/GenBank/DDBJ databases">
        <title>Complete sequence of Halovivax ruber XH-70.</title>
        <authorList>
            <consortium name="US DOE Joint Genome Institute"/>
            <person name="Lucas S."/>
            <person name="Han J."/>
            <person name="Lapidus A."/>
            <person name="Cheng J.-F."/>
            <person name="Goodwin L."/>
            <person name="Pitluck S."/>
            <person name="Peters L."/>
            <person name="Mikhailova N."/>
            <person name="Davenport K."/>
            <person name="Detter J.C."/>
            <person name="Han C."/>
            <person name="Tapia R."/>
            <person name="Land M."/>
            <person name="Hauser L."/>
            <person name="Kyrpides N."/>
            <person name="Ivanova N."/>
            <person name="Pagani I."/>
            <person name="Sproer C."/>
            <person name="Anderson I."/>
            <person name="Woyke T."/>
        </authorList>
    </citation>
    <scope>NUCLEOTIDE SEQUENCE</scope>
    <source>
        <strain evidence="5">XH-70</strain>
    </source>
</reference>
<evidence type="ECO:0000259" key="4">
    <source>
        <dbReference type="Pfam" id="PF01965"/>
    </source>
</evidence>
<evidence type="ECO:0000313" key="6">
    <source>
        <dbReference type="Proteomes" id="UP000010846"/>
    </source>
</evidence>
<dbReference type="GO" id="GO:0019172">
    <property type="term" value="F:glyoxalase III activity"/>
    <property type="evidence" value="ECO:0007669"/>
    <property type="project" value="TreeGrafter"/>
</dbReference>
<dbReference type="PANTHER" id="PTHR48094">
    <property type="entry name" value="PROTEIN/NUCLEIC ACID DEGLYCASE DJ-1-RELATED"/>
    <property type="match status" value="1"/>
</dbReference>
<dbReference type="Pfam" id="PF01965">
    <property type="entry name" value="DJ-1_PfpI"/>
    <property type="match status" value="1"/>
</dbReference>
<dbReference type="InterPro" id="IPR002818">
    <property type="entry name" value="DJ-1/PfpI"/>
</dbReference>
<dbReference type="SUPFAM" id="SSF52317">
    <property type="entry name" value="Class I glutamine amidotransferase-like"/>
    <property type="match status" value="1"/>
</dbReference>
<evidence type="ECO:0000256" key="1">
    <source>
        <dbReference type="ARBA" id="ARBA00023016"/>
    </source>
</evidence>
<keyword evidence="5" id="KW-0378">Hydrolase</keyword>
<dbReference type="GO" id="GO:0005737">
    <property type="term" value="C:cytoplasm"/>
    <property type="evidence" value="ECO:0007669"/>
    <property type="project" value="TreeGrafter"/>
</dbReference>
<dbReference type="KEGG" id="hru:Halru_0582"/>
<dbReference type="eggNOG" id="arCOG00769">
    <property type="taxonomic scope" value="Archaea"/>
</dbReference>
<gene>
    <name evidence="5" type="ordered locus">Halru_0582</name>
</gene>
<proteinExistence type="inferred from homology"/>
<dbReference type="Gene3D" id="3.40.50.880">
    <property type="match status" value="1"/>
</dbReference>
<accession>L0I6P4</accession>
<keyword evidence="1" id="KW-0346">Stress response</keyword>
<dbReference type="GO" id="GO:0006508">
    <property type="term" value="P:proteolysis"/>
    <property type="evidence" value="ECO:0007669"/>
    <property type="project" value="UniProtKB-KW"/>
</dbReference>
<dbReference type="Proteomes" id="UP000010846">
    <property type="component" value="Chromosome"/>
</dbReference>
<organism evidence="5 6">
    <name type="scientific">Halovivax ruber (strain DSM 18193 / JCM 13892 / XH-70)</name>
    <dbReference type="NCBI Taxonomy" id="797302"/>
    <lineage>
        <taxon>Archaea</taxon>
        <taxon>Methanobacteriati</taxon>
        <taxon>Methanobacteriota</taxon>
        <taxon>Stenosarchaea group</taxon>
        <taxon>Halobacteria</taxon>
        <taxon>Halobacteriales</taxon>
        <taxon>Natrialbaceae</taxon>
        <taxon>Halovivax</taxon>
    </lineage>
</organism>
<keyword evidence="5" id="KW-0645">Protease</keyword>
<dbReference type="STRING" id="797302.Halru_0582"/>
<dbReference type="GO" id="GO:0019243">
    <property type="term" value="P:methylglyoxal catabolic process to D-lactate via S-lactoyl-glutathione"/>
    <property type="evidence" value="ECO:0007669"/>
    <property type="project" value="TreeGrafter"/>
</dbReference>
<comment type="similarity">
    <text evidence="3">Belongs to the peptidase C56 family. HSP31-like subfamily.</text>
</comment>
<feature type="domain" description="DJ-1/PfpI" evidence="4">
    <location>
        <begin position="13"/>
        <end position="231"/>
    </location>
</feature>
<evidence type="ECO:0000256" key="3">
    <source>
        <dbReference type="ARBA" id="ARBA00038493"/>
    </source>
</evidence>
<dbReference type="EMBL" id="CP003050">
    <property type="protein sequence ID" value="AGB15215.1"/>
    <property type="molecule type" value="Genomic_DNA"/>
</dbReference>